<evidence type="ECO:0000313" key="3">
    <source>
        <dbReference type="EMBL" id="KAJ7332130.1"/>
    </source>
</evidence>
<protein>
    <submittedName>
        <fullName evidence="3">Uncharacterized protein</fullName>
    </submittedName>
</protein>
<comment type="caution">
    <text evidence="3">The sequence shown here is derived from an EMBL/GenBank/DDBJ whole genome shotgun (WGS) entry which is preliminary data.</text>
</comment>
<feature type="region of interest" description="Disordered" evidence="1">
    <location>
        <begin position="127"/>
        <end position="166"/>
    </location>
</feature>
<keyword evidence="2" id="KW-0472">Membrane</keyword>
<feature type="region of interest" description="Disordered" evidence="1">
    <location>
        <begin position="244"/>
        <end position="265"/>
    </location>
</feature>
<sequence>MLLMALKSIGWQPKAVWKQQLDMQMKACKVLCASEISRPVGCKQWRLLAESEKGLQKTAMEEAQDNTLVSLGEALAAPVGYLVFIYVIFLIWKLWKSFPLHHKICQLMKGSFRWLLGVPETSPTLSITKAKKHLPRPPTTAVNQPRRGGSKQQLASGFPGGTSLSRAGKHSIRRLLCDDPECKICDKAAEEAACFLHKKEPIQALVGQGGLGLLLPTWEAVACQGGGKRAAKSPSHRVPVSQGLLLPGLSRRPSGPSQYQHPLLF</sequence>
<feature type="transmembrane region" description="Helical" evidence="2">
    <location>
        <begin position="75"/>
        <end position="95"/>
    </location>
</feature>
<reference evidence="3" key="1">
    <citation type="journal article" date="2023" name="DNA Res.">
        <title>Chromosome-level genome assembly of Phrynocephalus forsythii using third-generation DNA sequencing and Hi-C analysis.</title>
        <authorList>
            <person name="Qi Y."/>
            <person name="Zhao W."/>
            <person name="Zhao Y."/>
            <person name="Niu C."/>
            <person name="Cao S."/>
            <person name="Zhang Y."/>
        </authorList>
    </citation>
    <scope>NUCLEOTIDE SEQUENCE</scope>
    <source>
        <tissue evidence="3">Muscle</tissue>
    </source>
</reference>
<accession>A0A9Q1B3E1</accession>
<keyword evidence="2" id="KW-1133">Transmembrane helix</keyword>
<gene>
    <name evidence="3" type="ORF">JRQ81_014310</name>
</gene>
<organism evidence="3 4">
    <name type="scientific">Phrynocephalus forsythii</name>
    <dbReference type="NCBI Taxonomy" id="171643"/>
    <lineage>
        <taxon>Eukaryota</taxon>
        <taxon>Metazoa</taxon>
        <taxon>Chordata</taxon>
        <taxon>Craniata</taxon>
        <taxon>Vertebrata</taxon>
        <taxon>Euteleostomi</taxon>
        <taxon>Lepidosauria</taxon>
        <taxon>Squamata</taxon>
        <taxon>Bifurcata</taxon>
        <taxon>Unidentata</taxon>
        <taxon>Episquamata</taxon>
        <taxon>Toxicofera</taxon>
        <taxon>Iguania</taxon>
        <taxon>Acrodonta</taxon>
        <taxon>Agamidae</taxon>
        <taxon>Agaminae</taxon>
        <taxon>Phrynocephalus</taxon>
    </lineage>
</organism>
<keyword evidence="4" id="KW-1185">Reference proteome</keyword>
<feature type="compositionally biased region" description="Polar residues" evidence="1">
    <location>
        <begin position="255"/>
        <end position="265"/>
    </location>
</feature>
<dbReference type="Proteomes" id="UP001142489">
    <property type="component" value="Unassembled WGS sequence"/>
</dbReference>
<evidence type="ECO:0000256" key="1">
    <source>
        <dbReference type="SAM" id="MobiDB-lite"/>
    </source>
</evidence>
<evidence type="ECO:0000256" key="2">
    <source>
        <dbReference type="SAM" id="Phobius"/>
    </source>
</evidence>
<evidence type="ECO:0000313" key="4">
    <source>
        <dbReference type="Proteomes" id="UP001142489"/>
    </source>
</evidence>
<name>A0A9Q1B3E1_9SAUR</name>
<proteinExistence type="predicted"/>
<dbReference type="AlphaFoldDB" id="A0A9Q1B3E1"/>
<dbReference type="EMBL" id="JAPFRF010000005">
    <property type="protein sequence ID" value="KAJ7332130.1"/>
    <property type="molecule type" value="Genomic_DNA"/>
</dbReference>
<keyword evidence="2" id="KW-0812">Transmembrane</keyword>